<evidence type="ECO:0000313" key="7">
    <source>
        <dbReference type="WBParaSite" id="DME_0000107601-mRNA-1"/>
    </source>
</evidence>
<keyword evidence="2" id="KW-1133">Transmembrane helix</keyword>
<dbReference type="GO" id="GO:0016616">
    <property type="term" value="F:oxidoreductase activity, acting on the CH-OH group of donors, NAD or NADP as acceptor"/>
    <property type="evidence" value="ECO:0007669"/>
    <property type="project" value="InterPro"/>
</dbReference>
<reference evidence="7" key="1">
    <citation type="submission" date="2017-02" db="UniProtKB">
        <authorList>
            <consortium name="WormBaseParasite"/>
        </authorList>
    </citation>
    <scope>IDENTIFICATION</scope>
</reference>
<feature type="transmembrane region" description="Helical" evidence="2">
    <location>
        <begin position="390"/>
        <end position="406"/>
    </location>
</feature>
<dbReference type="Gene3D" id="3.40.50.720">
    <property type="entry name" value="NAD(P)-binding Rossmann-like Domain"/>
    <property type="match status" value="1"/>
</dbReference>
<keyword evidence="1" id="KW-0560">Oxidoreductase</keyword>
<gene>
    <name evidence="4" type="ORF">DME_LOCUS5436</name>
</gene>
<evidence type="ECO:0000313" key="5">
    <source>
        <dbReference type="Proteomes" id="UP000038040"/>
    </source>
</evidence>
<dbReference type="STRING" id="318479.A0A0N4U2Z4"/>
<dbReference type="SUPFAM" id="SSF51735">
    <property type="entry name" value="NAD(P)-binding Rossmann-fold domains"/>
    <property type="match status" value="1"/>
</dbReference>
<proteinExistence type="predicted"/>
<evidence type="ECO:0000313" key="6">
    <source>
        <dbReference type="Proteomes" id="UP000274756"/>
    </source>
</evidence>
<keyword evidence="2" id="KW-0472">Membrane</keyword>
<dbReference type="AlphaFoldDB" id="A0A0N4U2Z4"/>
<evidence type="ECO:0000256" key="1">
    <source>
        <dbReference type="ARBA" id="ARBA00023002"/>
    </source>
</evidence>
<dbReference type="Pfam" id="PF01073">
    <property type="entry name" value="3Beta_HSD"/>
    <property type="match status" value="1"/>
</dbReference>
<dbReference type="OrthoDB" id="2735536at2759"/>
<dbReference type="PANTHER" id="PTHR10366:SF355">
    <property type="entry name" value="3-BETA HYDROXYSTEROID DEHYDROGENASE_ISOMERASE DOMAIN-CONTAINING PROTEIN"/>
    <property type="match status" value="1"/>
</dbReference>
<keyword evidence="6" id="KW-1185">Reference proteome</keyword>
<dbReference type="EMBL" id="UYYG01001152">
    <property type="protein sequence ID" value="VDN55463.1"/>
    <property type="molecule type" value="Genomic_DNA"/>
</dbReference>
<dbReference type="InterPro" id="IPR050425">
    <property type="entry name" value="NAD(P)_dehydrat-like"/>
</dbReference>
<evidence type="ECO:0000313" key="4">
    <source>
        <dbReference type="EMBL" id="VDN55463.1"/>
    </source>
</evidence>
<reference evidence="4 6" key="2">
    <citation type="submission" date="2018-11" db="EMBL/GenBank/DDBJ databases">
        <authorList>
            <consortium name="Pathogen Informatics"/>
        </authorList>
    </citation>
    <scope>NUCLEOTIDE SEQUENCE [LARGE SCALE GENOMIC DNA]</scope>
</reference>
<dbReference type="PANTHER" id="PTHR10366">
    <property type="entry name" value="NAD DEPENDENT EPIMERASE/DEHYDRATASE"/>
    <property type="match status" value="1"/>
</dbReference>
<dbReference type="InterPro" id="IPR002225">
    <property type="entry name" value="3Beta_OHSteriod_DH/Estase"/>
</dbReference>
<dbReference type="Proteomes" id="UP000274756">
    <property type="component" value="Unassembled WGS sequence"/>
</dbReference>
<evidence type="ECO:0000256" key="2">
    <source>
        <dbReference type="SAM" id="Phobius"/>
    </source>
</evidence>
<dbReference type="Proteomes" id="UP000038040">
    <property type="component" value="Unplaced"/>
</dbReference>
<feature type="domain" description="3-beta hydroxysteroid dehydrogenase/isomerase" evidence="3">
    <location>
        <begin position="39"/>
        <end position="302"/>
    </location>
</feature>
<dbReference type="WBParaSite" id="DME_0000107601-mRNA-1">
    <property type="protein sequence ID" value="DME_0000107601-mRNA-1"/>
    <property type="gene ID" value="DME_0000107601"/>
</dbReference>
<keyword evidence="2" id="KW-0812">Transmembrane</keyword>
<name>A0A0N4U2Z4_DRAME</name>
<accession>A0A0N4U2Z4</accession>
<sequence length="409" mass="45976">MEILESLISPSLQFYILVAPPLVNVSRTQNRRMYYRMCIIGGGGYFGQHIAKELQNFGHHTVLLDIKFVYVPYLKLDESLTTRIEGSMLDRSVLDAALRGCQACFHIAAYGMNGGASLEKDKVYHINVDGTKLVLERCKENKVERVVFASSVAILFTNKELHFVDESMPYPHPSQYYSHYSASKAIAEKMVLSSNSNSLRTCALRLRGIYGPGEPRSVERAVDLCSRGFLIATFDRTKGGCLTQYSGVHNSASAMRLAEEALRSGRAAGKAYNIVDDGPANSSKIQNLKIGKISALGKKLPSYKLPYAIVLAFAILSEQLYLWFGIEPFFTQLEVNISSITNTYSIERAKKDLGYKPINNHDLTSTIEYYKKLKEKKKNSPTSITDNNKIILLVSLFFIILFWLINKWM</sequence>
<organism evidence="5 7">
    <name type="scientific">Dracunculus medinensis</name>
    <name type="common">Guinea worm</name>
    <dbReference type="NCBI Taxonomy" id="318479"/>
    <lineage>
        <taxon>Eukaryota</taxon>
        <taxon>Metazoa</taxon>
        <taxon>Ecdysozoa</taxon>
        <taxon>Nematoda</taxon>
        <taxon>Chromadorea</taxon>
        <taxon>Rhabditida</taxon>
        <taxon>Spirurina</taxon>
        <taxon>Dracunculoidea</taxon>
        <taxon>Dracunculidae</taxon>
        <taxon>Dracunculus</taxon>
    </lineage>
</organism>
<dbReference type="InterPro" id="IPR036291">
    <property type="entry name" value="NAD(P)-bd_dom_sf"/>
</dbReference>
<dbReference type="GO" id="GO:0006694">
    <property type="term" value="P:steroid biosynthetic process"/>
    <property type="evidence" value="ECO:0007669"/>
    <property type="project" value="InterPro"/>
</dbReference>
<evidence type="ECO:0000259" key="3">
    <source>
        <dbReference type="Pfam" id="PF01073"/>
    </source>
</evidence>
<protein>
    <submittedName>
        <fullName evidence="7">3Beta_HSD domain-containing protein</fullName>
    </submittedName>
</protein>